<sequence length="519" mass="59814">MKKIYLAISQNKDVVIAALEGKYKDLRIVEINEISALEPILYEDYYLLISDKSFIEDINTIDQERLKGQIWHIENELKVERIDKGPITLFKEVSTLTNFVYIKDLQNKKYSISHNSSKDSEKEKPLDSKESLKVQQPDLKTEIGSESDNEKKRVKNGNTKQSTTATSPKGKEISRNEDQDILTDPKENELPDDEENLSKPVNLKEPYPELDGSVIEKIEGECLSSVVEEFIKEDSKFQSTTSKDSDIDIDIRFDNRRNMRINFFNAPDSSPDSNNYTIGLWSPLGRIGVTTFAINFSIHLAKSGYSVAVIEGCTTKPNLKNSLNRFTSKPQEWKSYIQGLMDKTGQSSQKAYWKYKGVQWLPIGHEDTSNEWDESIVADYLNDVKSGHQIVLVDLPAGEMGESSLNILDHVDELWIFVDGANQETKSWKKYIQTTLNKYSFDKNLIYNIYYEFSKVSELSKELEIPIMVKIPELSKEVYRNYNQRKPLIEYEEPSLKLKESYDFLSKKNSRRNESTTQK</sequence>
<feature type="region of interest" description="Disordered" evidence="1">
    <location>
        <begin position="113"/>
        <end position="206"/>
    </location>
</feature>
<dbReference type="InterPro" id="IPR027417">
    <property type="entry name" value="P-loop_NTPase"/>
</dbReference>
<feature type="compositionally biased region" description="Basic and acidic residues" evidence="1">
    <location>
        <begin position="116"/>
        <end position="132"/>
    </location>
</feature>
<dbReference type="SUPFAM" id="SSF52540">
    <property type="entry name" value="P-loop containing nucleoside triphosphate hydrolases"/>
    <property type="match status" value="1"/>
</dbReference>
<evidence type="ECO:0000313" key="3">
    <source>
        <dbReference type="Proteomes" id="UP001589854"/>
    </source>
</evidence>
<gene>
    <name evidence="2" type="ORF">ACFFIX_20395</name>
</gene>
<evidence type="ECO:0000313" key="2">
    <source>
        <dbReference type="EMBL" id="MFC0273750.1"/>
    </source>
</evidence>
<evidence type="ECO:0000256" key="1">
    <source>
        <dbReference type="SAM" id="MobiDB-lite"/>
    </source>
</evidence>
<organism evidence="2 3">
    <name type="scientific">Metabacillus herbersteinensis</name>
    <dbReference type="NCBI Taxonomy" id="283816"/>
    <lineage>
        <taxon>Bacteria</taxon>
        <taxon>Bacillati</taxon>
        <taxon>Bacillota</taxon>
        <taxon>Bacilli</taxon>
        <taxon>Bacillales</taxon>
        <taxon>Bacillaceae</taxon>
        <taxon>Metabacillus</taxon>
    </lineage>
</organism>
<feature type="compositionally biased region" description="Basic and acidic residues" evidence="1">
    <location>
        <begin position="169"/>
        <end position="189"/>
    </location>
</feature>
<dbReference type="Gene3D" id="3.40.50.300">
    <property type="entry name" value="P-loop containing nucleotide triphosphate hydrolases"/>
    <property type="match status" value="1"/>
</dbReference>
<accession>A0ABV6GJ87</accession>
<evidence type="ECO:0008006" key="4">
    <source>
        <dbReference type="Google" id="ProtNLM"/>
    </source>
</evidence>
<protein>
    <recommendedName>
        <fullName evidence="4">CobQ/CobB/MinD/ParA nucleotide binding domain-containing protein</fullName>
    </recommendedName>
</protein>
<feature type="compositionally biased region" description="Basic and acidic residues" evidence="1">
    <location>
        <begin position="139"/>
        <end position="151"/>
    </location>
</feature>
<feature type="compositionally biased region" description="Polar residues" evidence="1">
    <location>
        <begin position="156"/>
        <end position="167"/>
    </location>
</feature>
<keyword evidence="3" id="KW-1185">Reference proteome</keyword>
<proteinExistence type="predicted"/>
<dbReference type="EMBL" id="JBHLVO010000024">
    <property type="protein sequence ID" value="MFC0273750.1"/>
    <property type="molecule type" value="Genomic_DNA"/>
</dbReference>
<name>A0ABV6GJ87_9BACI</name>
<dbReference type="RefSeq" id="WP_378937363.1">
    <property type="nucleotide sequence ID" value="NZ_JBHLVO010000024.1"/>
</dbReference>
<comment type="caution">
    <text evidence="2">The sequence shown here is derived from an EMBL/GenBank/DDBJ whole genome shotgun (WGS) entry which is preliminary data.</text>
</comment>
<reference evidence="2 3" key="1">
    <citation type="submission" date="2024-09" db="EMBL/GenBank/DDBJ databases">
        <authorList>
            <person name="Sun Q."/>
            <person name="Mori K."/>
        </authorList>
    </citation>
    <scope>NUCLEOTIDE SEQUENCE [LARGE SCALE GENOMIC DNA]</scope>
    <source>
        <strain evidence="2 3">CCM 7228</strain>
    </source>
</reference>
<dbReference type="Proteomes" id="UP001589854">
    <property type="component" value="Unassembled WGS sequence"/>
</dbReference>